<dbReference type="AlphaFoldDB" id="A0AAE1P494"/>
<evidence type="ECO:0000313" key="3">
    <source>
        <dbReference type="Proteomes" id="UP001292094"/>
    </source>
</evidence>
<evidence type="ECO:0000256" key="1">
    <source>
        <dbReference type="SAM" id="MobiDB-lite"/>
    </source>
</evidence>
<name>A0AAE1P494_9EUCA</name>
<proteinExistence type="predicted"/>
<organism evidence="2 3">
    <name type="scientific">Petrolisthes manimaculis</name>
    <dbReference type="NCBI Taxonomy" id="1843537"/>
    <lineage>
        <taxon>Eukaryota</taxon>
        <taxon>Metazoa</taxon>
        <taxon>Ecdysozoa</taxon>
        <taxon>Arthropoda</taxon>
        <taxon>Crustacea</taxon>
        <taxon>Multicrustacea</taxon>
        <taxon>Malacostraca</taxon>
        <taxon>Eumalacostraca</taxon>
        <taxon>Eucarida</taxon>
        <taxon>Decapoda</taxon>
        <taxon>Pleocyemata</taxon>
        <taxon>Anomura</taxon>
        <taxon>Galatheoidea</taxon>
        <taxon>Porcellanidae</taxon>
        <taxon>Petrolisthes</taxon>
    </lineage>
</organism>
<reference evidence="2" key="1">
    <citation type="submission" date="2023-11" db="EMBL/GenBank/DDBJ databases">
        <title>Genome assemblies of two species of porcelain crab, Petrolisthes cinctipes and Petrolisthes manimaculis (Anomura: Porcellanidae).</title>
        <authorList>
            <person name="Angst P."/>
        </authorList>
    </citation>
    <scope>NUCLEOTIDE SEQUENCE</scope>
    <source>
        <strain evidence="2">PB745_02</strain>
        <tissue evidence="2">Gill</tissue>
    </source>
</reference>
<evidence type="ECO:0000313" key="2">
    <source>
        <dbReference type="EMBL" id="KAK4301193.1"/>
    </source>
</evidence>
<gene>
    <name evidence="2" type="ORF">Pmani_026651</name>
</gene>
<feature type="compositionally biased region" description="Basic and acidic residues" evidence="1">
    <location>
        <begin position="52"/>
        <end position="70"/>
    </location>
</feature>
<dbReference type="Proteomes" id="UP001292094">
    <property type="component" value="Unassembled WGS sequence"/>
</dbReference>
<accession>A0AAE1P494</accession>
<protein>
    <submittedName>
        <fullName evidence="2">Uncharacterized protein</fullName>
    </submittedName>
</protein>
<sequence>MRETRCCAKDWLTTHQSRPGEAGQGEASRTEKAGQGKQCRVKQAGQRKQARVKQDTGELTETRVEKETSN</sequence>
<comment type="caution">
    <text evidence="2">The sequence shown here is derived from an EMBL/GenBank/DDBJ whole genome shotgun (WGS) entry which is preliminary data.</text>
</comment>
<keyword evidence="3" id="KW-1185">Reference proteome</keyword>
<dbReference type="EMBL" id="JAWZYT010002908">
    <property type="protein sequence ID" value="KAK4301193.1"/>
    <property type="molecule type" value="Genomic_DNA"/>
</dbReference>
<feature type="region of interest" description="Disordered" evidence="1">
    <location>
        <begin position="1"/>
        <end position="70"/>
    </location>
</feature>